<dbReference type="InterPro" id="IPR000086">
    <property type="entry name" value="NUDIX_hydrolase_dom"/>
</dbReference>
<evidence type="ECO:0000256" key="5">
    <source>
        <dbReference type="ARBA" id="ARBA00022723"/>
    </source>
</evidence>
<comment type="catalytic activity">
    <reaction evidence="10">
        <text>8-oxo-dGTP + H2O = 8-oxo-dGMP + diphosphate + H(+)</text>
        <dbReference type="Rhea" id="RHEA:31575"/>
        <dbReference type="ChEBI" id="CHEBI:15377"/>
        <dbReference type="ChEBI" id="CHEBI:15378"/>
        <dbReference type="ChEBI" id="CHEBI:33019"/>
        <dbReference type="ChEBI" id="CHEBI:63224"/>
        <dbReference type="ChEBI" id="CHEBI:77896"/>
        <dbReference type="EC" id="3.6.1.55"/>
    </reaction>
</comment>
<keyword evidence="8" id="KW-0460">Magnesium</keyword>
<accession>A0ABU7LQ91</accession>
<keyword evidence="6" id="KW-0227">DNA damage</keyword>
<evidence type="ECO:0000256" key="8">
    <source>
        <dbReference type="ARBA" id="ARBA00022842"/>
    </source>
</evidence>
<evidence type="ECO:0000256" key="6">
    <source>
        <dbReference type="ARBA" id="ARBA00022763"/>
    </source>
</evidence>
<evidence type="ECO:0000256" key="4">
    <source>
        <dbReference type="ARBA" id="ARBA00022705"/>
    </source>
</evidence>
<dbReference type="RefSeq" id="WP_330198726.1">
    <property type="nucleotide sequence ID" value="NZ_JAZDRP010000003.1"/>
</dbReference>
<evidence type="ECO:0000256" key="12">
    <source>
        <dbReference type="ARBA" id="ARBA00038905"/>
    </source>
</evidence>
<keyword evidence="4" id="KW-0235">DNA replication</keyword>
<proteinExistence type="inferred from homology"/>
<evidence type="ECO:0000256" key="16">
    <source>
        <dbReference type="ARBA" id="ARBA00042798"/>
    </source>
</evidence>
<dbReference type="PRINTS" id="PR00502">
    <property type="entry name" value="NUDIXFAMILY"/>
</dbReference>
<dbReference type="InterPro" id="IPR020476">
    <property type="entry name" value="Nudix_hydrolase"/>
</dbReference>
<dbReference type="CDD" id="cd03425">
    <property type="entry name" value="NUDIX_MutT_NudA_like"/>
    <property type="match status" value="1"/>
</dbReference>
<dbReference type="EMBL" id="JAZDRP010000003">
    <property type="protein sequence ID" value="MEE2526067.1"/>
    <property type="molecule type" value="Genomic_DNA"/>
</dbReference>
<dbReference type="EC" id="3.6.1.55" evidence="12"/>
<evidence type="ECO:0000256" key="7">
    <source>
        <dbReference type="ARBA" id="ARBA00022801"/>
    </source>
</evidence>
<comment type="catalytic activity">
    <reaction evidence="11">
        <text>8-oxo-GTP + H2O = 8-oxo-GMP + diphosphate + H(+)</text>
        <dbReference type="Rhea" id="RHEA:67616"/>
        <dbReference type="ChEBI" id="CHEBI:15377"/>
        <dbReference type="ChEBI" id="CHEBI:15378"/>
        <dbReference type="ChEBI" id="CHEBI:33019"/>
        <dbReference type="ChEBI" id="CHEBI:143553"/>
        <dbReference type="ChEBI" id="CHEBI:145694"/>
    </reaction>
</comment>
<evidence type="ECO:0000256" key="9">
    <source>
        <dbReference type="ARBA" id="ARBA00023204"/>
    </source>
</evidence>
<dbReference type="PANTHER" id="PTHR47707:SF1">
    <property type="entry name" value="NUDIX HYDROLASE FAMILY PROTEIN"/>
    <property type="match status" value="1"/>
</dbReference>
<dbReference type="GO" id="GO:0016787">
    <property type="term" value="F:hydrolase activity"/>
    <property type="evidence" value="ECO:0007669"/>
    <property type="project" value="UniProtKB-KW"/>
</dbReference>
<protein>
    <recommendedName>
        <fullName evidence="13">8-oxo-dGTP diphosphatase</fullName>
        <ecNumber evidence="12">3.6.1.55</ecNumber>
    </recommendedName>
    <alternativeName>
        <fullName evidence="16">7,8-dihydro-8-oxoguanine-triphosphatase</fullName>
    </alternativeName>
    <alternativeName>
        <fullName evidence="15">Mutator protein MutT</fullName>
    </alternativeName>
    <alternativeName>
        <fullName evidence="14">dGTP pyrophosphohydrolase</fullName>
    </alternativeName>
</protein>
<dbReference type="Pfam" id="PF14815">
    <property type="entry name" value="NUDIX_4"/>
    <property type="match status" value="1"/>
</dbReference>
<dbReference type="InterPro" id="IPR015797">
    <property type="entry name" value="NUDIX_hydrolase-like_dom_sf"/>
</dbReference>
<dbReference type="Proteomes" id="UP001354971">
    <property type="component" value="Unassembled WGS sequence"/>
</dbReference>
<dbReference type="PROSITE" id="PS00893">
    <property type="entry name" value="NUDIX_BOX"/>
    <property type="match status" value="1"/>
</dbReference>
<dbReference type="Gene3D" id="3.90.79.10">
    <property type="entry name" value="Nucleoside Triphosphate Pyrophosphohydrolase"/>
    <property type="match status" value="1"/>
</dbReference>
<evidence type="ECO:0000313" key="19">
    <source>
        <dbReference type="Proteomes" id="UP001354971"/>
    </source>
</evidence>
<evidence type="ECO:0000256" key="14">
    <source>
        <dbReference type="ARBA" id="ARBA00041592"/>
    </source>
</evidence>
<name>A0ABU7LQ91_9PROT</name>
<keyword evidence="19" id="KW-1185">Reference proteome</keyword>
<comment type="cofactor">
    <cofactor evidence="1">
        <name>Mg(2+)</name>
        <dbReference type="ChEBI" id="CHEBI:18420"/>
    </cofactor>
</comment>
<keyword evidence="3" id="KW-0515">Mutator protein</keyword>
<evidence type="ECO:0000256" key="10">
    <source>
        <dbReference type="ARBA" id="ARBA00035861"/>
    </source>
</evidence>
<dbReference type="InterPro" id="IPR029119">
    <property type="entry name" value="MutY_C"/>
</dbReference>
<evidence type="ECO:0000256" key="13">
    <source>
        <dbReference type="ARBA" id="ARBA00040794"/>
    </source>
</evidence>
<dbReference type="PROSITE" id="PS51462">
    <property type="entry name" value="NUDIX"/>
    <property type="match status" value="1"/>
</dbReference>
<evidence type="ECO:0000259" key="17">
    <source>
        <dbReference type="PROSITE" id="PS51462"/>
    </source>
</evidence>
<keyword evidence="5" id="KW-0479">Metal-binding</keyword>
<keyword evidence="7 18" id="KW-0378">Hydrolase</keyword>
<evidence type="ECO:0000256" key="15">
    <source>
        <dbReference type="ARBA" id="ARBA00041979"/>
    </source>
</evidence>
<dbReference type="PANTHER" id="PTHR47707">
    <property type="entry name" value="8-OXO-DGTP DIPHOSPHATASE"/>
    <property type="match status" value="1"/>
</dbReference>
<comment type="similarity">
    <text evidence="2">Belongs to the Nudix hydrolase family.</text>
</comment>
<dbReference type="SUPFAM" id="SSF55811">
    <property type="entry name" value="Nudix"/>
    <property type="match status" value="1"/>
</dbReference>
<dbReference type="InterPro" id="IPR047127">
    <property type="entry name" value="MutT-like"/>
</dbReference>
<reference evidence="18 19" key="1">
    <citation type="submission" date="2024-01" db="EMBL/GenBank/DDBJ databases">
        <title>Hyphobacterium bacterium isolated from marine sediment.</title>
        <authorList>
            <person name="Zhao S."/>
        </authorList>
    </citation>
    <scope>NUCLEOTIDE SEQUENCE [LARGE SCALE GENOMIC DNA]</scope>
    <source>
        <strain evidence="19">HN65</strain>
    </source>
</reference>
<gene>
    <name evidence="18" type="ORF">V0U79_06790</name>
</gene>
<evidence type="ECO:0000313" key="18">
    <source>
        <dbReference type="EMBL" id="MEE2526067.1"/>
    </source>
</evidence>
<evidence type="ECO:0000256" key="11">
    <source>
        <dbReference type="ARBA" id="ARBA00036904"/>
    </source>
</evidence>
<sequence length="140" mass="15608">MSDVRPVLLVAACALCDADGRVLIAQRPEGKALAGLWEFPGGKVEANETPEQTIVRELREELGIEPCETCLQPFAFASHPYERFHLVMPLFICRRWDGFIAPQENQQIAWVRPDKLGSFDLAPADKPLAAELRDRLPPAS</sequence>
<organism evidence="18 19">
    <name type="scientific">Hyphobacterium lacteum</name>
    <dbReference type="NCBI Taxonomy" id="3116575"/>
    <lineage>
        <taxon>Bacteria</taxon>
        <taxon>Pseudomonadati</taxon>
        <taxon>Pseudomonadota</taxon>
        <taxon>Alphaproteobacteria</taxon>
        <taxon>Maricaulales</taxon>
        <taxon>Maricaulaceae</taxon>
        <taxon>Hyphobacterium</taxon>
    </lineage>
</organism>
<dbReference type="InterPro" id="IPR020084">
    <property type="entry name" value="NUDIX_hydrolase_CS"/>
</dbReference>
<feature type="domain" description="Nudix hydrolase" evidence="17">
    <location>
        <begin position="6"/>
        <end position="134"/>
    </location>
</feature>
<evidence type="ECO:0000256" key="3">
    <source>
        <dbReference type="ARBA" id="ARBA00022457"/>
    </source>
</evidence>
<keyword evidence="9" id="KW-0234">DNA repair</keyword>
<evidence type="ECO:0000256" key="2">
    <source>
        <dbReference type="ARBA" id="ARBA00005582"/>
    </source>
</evidence>
<comment type="caution">
    <text evidence="18">The sequence shown here is derived from an EMBL/GenBank/DDBJ whole genome shotgun (WGS) entry which is preliminary data.</text>
</comment>
<evidence type="ECO:0000256" key="1">
    <source>
        <dbReference type="ARBA" id="ARBA00001946"/>
    </source>
</evidence>